<evidence type="ECO:0000313" key="1">
    <source>
        <dbReference type="EMBL" id="WXB91904.1"/>
    </source>
</evidence>
<organism evidence="1 2">
    <name type="scientific">Bacillus kandeliae</name>
    <dbReference type="NCBI Taxonomy" id="3129297"/>
    <lineage>
        <taxon>Bacteria</taxon>
        <taxon>Bacillati</taxon>
        <taxon>Bacillota</taxon>
        <taxon>Bacilli</taxon>
        <taxon>Bacillales</taxon>
        <taxon>Bacillaceae</taxon>
        <taxon>Bacillus</taxon>
    </lineage>
</organism>
<proteinExistence type="predicted"/>
<dbReference type="EMBL" id="CP147404">
    <property type="protein sequence ID" value="WXB91904.1"/>
    <property type="molecule type" value="Genomic_DNA"/>
</dbReference>
<accession>A0ABZ2N357</accession>
<sequence>MDFKNIAAQLTVAAVKRMDLESQDRDAVIKEVFATYNDFLNLLEERDARVPNIRDYSDD</sequence>
<keyword evidence="2" id="KW-1185">Reference proteome</keyword>
<gene>
    <name evidence="1" type="ORF">WDJ61_11565</name>
</gene>
<evidence type="ECO:0000313" key="2">
    <source>
        <dbReference type="Proteomes" id="UP001387364"/>
    </source>
</evidence>
<name>A0ABZ2N357_9BACI</name>
<protein>
    <submittedName>
        <fullName evidence="1">Uncharacterized protein</fullName>
    </submittedName>
</protein>
<reference evidence="1 2" key="1">
    <citation type="submission" date="2024-02" db="EMBL/GenBank/DDBJ databases">
        <title>Seven novel Bacillus-like species.</title>
        <authorList>
            <person name="Liu G."/>
        </authorList>
    </citation>
    <scope>NUCLEOTIDE SEQUENCE [LARGE SCALE GENOMIC DNA]</scope>
    <source>
        <strain evidence="1 2">FJAT-52991</strain>
    </source>
</reference>
<dbReference type="Proteomes" id="UP001387364">
    <property type="component" value="Chromosome"/>
</dbReference>
<dbReference type="RefSeq" id="WP_338749860.1">
    <property type="nucleotide sequence ID" value="NZ_CP147404.1"/>
</dbReference>